<dbReference type="NCBIfam" id="TIGR04306">
    <property type="entry name" value="salvage_TenA"/>
    <property type="match status" value="1"/>
</dbReference>
<comment type="caution">
    <text evidence="2">The sequence shown here is derived from an EMBL/GenBank/DDBJ whole genome shotgun (WGS) entry which is preliminary data.</text>
</comment>
<keyword evidence="2" id="KW-0378">Hydrolase</keyword>
<dbReference type="AlphaFoldDB" id="A0A644XU12"/>
<feature type="domain" description="Thiaminase-2/PQQC" evidence="1">
    <location>
        <begin position="10"/>
        <end position="218"/>
    </location>
</feature>
<protein>
    <submittedName>
        <fullName evidence="2">Aminopyrimidine aminohydrolase</fullName>
        <ecNumber evidence="2">3.5.99.2</ecNumber>
    </submittedName>
</protein>
<dbReference type="GO" id="GO:0005829">
    <property type="term" value="C:cytosol"/>
    <property type="evidence" value="ECO:0007669"/>
    <property type="project" value="TreeGrafter"/>
</dbReference>
<dbReference type="CDD" id="cd19361">
    <property type="entry name" value="TenA_C_HP1287-like"/>
    <property type="match status" value="1"/>
</dbReference>
<reference evidence="2" key="1">
    <citation type="submission" date="2019-08" db="EMBL/GenBank/DDBJ databases">
        <authorList>
            <person name="Kucharzyk K."/>
            <person name="Murdoch R.W."/>
            <person name="Higgins S."/>
            <person name="Loffler F."/>
        </authorList>
    </citation>
    <scope>NUCLEOTIDE SEQUENCE</scope>
</reference>
<dbReference type="Pfam" id="PF03070">
    <property type="entry name" value="TENA_THI-4"/>
    <property type="match status" value="1"/>
</dbReference>
<proteinExistence type="predicted"/>
<dbReference type="GO" id="GO:0050334">
    <property type="term" value="F:thiaminase activity"/>
    <property type="evidence" value="ECO:0007669"/>
    <property type="project" value="UniProtKB-EC"/>
</dbReference>
<sequence length="221" mass="25222">MKVHERLYESAKDIWAGYLIHPFITELGDGTLAPAKFRYYMIQDYLYLFDYLKLFALGIVKAGGDEVLMRSFAISIFSILDEELAIHRGYMADIGITAGELERTPMALDNASYTAYMLAQGEMGGTPEIMAAILACAWSYGVIAKSIVSRYPDSVNHPAFGRWVRGYSSDEYEKGNLRLFDLTNRLCEGLPKSRIEKLCEIFRNCSRYEAMFWDMAYEIKD</sequence>
<dbReference type="InterPro" id="IPR004305">
    <property type="entry name" value="Thiaminase-2/PQQC"/>
</dbReference>
<gene>
    <name evidence="2" type="primary">tenA_2</name>
    <name evidence="2" type="ORF">SDC9_64001</name>
</gene>
<dbReference type="EMBL" id="VSSQ01002827">
    <property type="protein sequence ID" value="MPM17604.1"/>
    <property type="molecule type" value="Genomic_DNA"/>
</dbReference>
<dbReference type="Gene3D" id="1.20.910.10">
    <property type="entry name" value="Heme oxygenase-like"/>
    <property type="match status" value="1"/>
</dbReference>
<evidence type="ECO:0000313" key="2">
    <source>
        <dbReference type="EMBL" id="MPM17604.1"/>
    </source>
</evidence>
<dbReference type="InterPro" id="IPR050967">
    <property type="entry name" value="Thiamine_Salvage_TenA"/>
</dbReference>
<dbReference type="GO" id="GO:0006772">
    <property type="term" value="P:thiamine metabolic process"/>
    <property type="evidence" value="ECO:0007669"/>
    <property type="project" value="InterPro"/>
</dbReference>
<name>A0A644XU12_9ZZZZ</name>
<dbReference type="InterPro" id="IPR027574">
    <property type="entry name" value="Thiaminase_II"/>
</dbReference>
<dbReference type="PANTHER" id="PTHR43198">
    <property type="entry name" value="BIFUNCTIONAL TH2 PROTEIN"/>
    <property type="match status" value="1"/>
</dbReference>
<dbReference type="InterPro" id="IPR016084">
    <property type="entry name" value="Haem_Oase-like_multi-hlx"/>
</dbReference>
<evidence type="ECO:0000259" key="1">
    <source>
        <dbReference type="Pfam" id="PF03070"/>
    </source>
</evidence>
<dbReference type="PANTHER" id="PTHR43198:SF2">
    <property type="entry name" value="SI:CH1073-67J19.1-RELATED"/>
    <property type="match status" value="1"/>
</dbReference>
<dbReference type="SUPFAM" id="SSF48613">
    <property type="entry name" value="Heme oxygenase-like"/>
    <property type="match status" value="1"/>
</dbReference>
<organism evidence="2">
    <name type="scientific">bioreactor metagenome</name>
    <dbReference type="NCBI Taxonomy" id="1076179"/>
    <lineage>
        <taxon>unclassified sequences</taxon>
        <taxon>metagenomes</taxon>
        <taxon>ecological metagenomes</taxon>
    </lineage>
</organism>
<dbReference type="EC" id="3.5.99.2" evidence="2"/>
<accession>A0A644XU12</accession>